<accession>A0A2K5SD02</accession>
<reference evidence="1" key="1">
    <citation type="submission" date="2025-08" db="UniProtKB">
        <authorList>
            <consortium name="Ensembl"/>
        </authorList>
    </citation>
    <scope>IDENTIFICATION</scope>
</reference>
<keyword evidence="2" id="KW-1185">Reference proteome</keyword>
<proteinExistence type="predicted"/>
<sequence length="49" mass="5669">MSSRGGSFRSTKLNCSSCLPCPLYFEKFEPSEKLEEHNMQEEPQLTLKM</sequence>
<dbReference type="GeneTree" id="ENSGT00510000048007"/>
<organism evidence="1 2">
    <name type="scientific">Cebus imitator</name>
    <name type="common">Panamanian white-faced capuchin</name>
    <name type="synonym">Cebus capucinus imitator</name>
    <dbReference type="NCBI Taxonomy" id="2715852"/>
    <lineage>
        <taxon>Eukaryota</taxon>
        <taxon>Metazoa</taxon>
        <taxon>Chordata</taxon>
        <taxon>Craniata</taxon>
        <taxon>Vertebrata</taxon>
        <taxon>Euteleostomi</taxon>
        <taxon>Mammalia</taxon>
        <taxon>Eutheria</taxon>
        <taxon>Euarchontoglires</taxon>
        <taxon>Primates</taxon>
        <taxon>Haplorrhini</taxon>
        <taxon>Platyrrhini</taxon>
        <taxon>Cebidae</taxon>
        <taxon>Cebinae</taxon>
        <taxon>Cebus</taxon>
    </lineage>
</organism>
<dbReference type="Ensembl" id="ENSCCAT00000056058.1">
    <property type="protein sequence ID" value="ENSCCAP00000038262.1"/>
    <property type="gene ID" value="ENSCCAG00000036973.1"/>
</dbReference>
<reference evidence="1" key="2">
    <citation type="submission" date="2025-09" db="UniProtKB">
        <authorList>
            <consortium name="Ensembl"/>
        </authorList>
    </citation>
    <scope>IDENTIFICATION</scope>
</reference>
<dbReference type="AlphaFoldDB" id="A0A2K5SD02"/>
<protein>
    <submittedName>
        <fullName evidence="1">Centromere protein S</fullName>
    </submittedName>
</protein>
<gene>
    <name evidence="1" type="primary">CENPS</name>
</gene>
<dbReference type="Proteomes" id="UP000233040">
    <property type="component" value="Unassembled WGS sequence"/>
</dbReference>
<evidence type="ECO:0000313" key="2">
    <source>
        <dbReference type="Proteomes" id="UP000233040"/>
    </source>
</evidence>
<name>A0A2K5SD02_CEBIM</name>
<evidence type="ECO:0000313" key="1">
    <source>
        <dbReference type="Ensembl" id="ENSCCAP00000038262.1"/>
    </source>
</evidence>